<keyword evidence="1" id="KW-1133">Transmembrane helix</keyword>
<keyword evidence="1" id="KW-0812">Transmembrane</keyword>
<keyword evidence="1" id="KW-0472">Membrane</keyword>
<organism evidence="2 3">
    <name type="scientific">Dawidia soli</name>
    <dbReference type="NCBI Taxonomy" id="2782352"/>
    <lineage>
        <taxon>Bacteria</taxon>
        <taxon>Pseudomonadati</taxon>
        <taxon>Bacteroidota</taxon>
        <taxon>Cytophagia</taxon>
        <taxon>Cytophagales</taxon>
        <taxon>Chryseotaleaceae</taxon>
        <taxon>Dawidia</taxon>
    </lineage>
</organism>
<evidence type="ECO:0000256" key="1">
    <source>
        <dbReference type="SAM" id="Phobius"/>
    </source>
</evidence>
<feature type="transmembrane region" description="Helical" evidence="1">
    <location>
        <begin position="44"/>
        <end position="59"/>
    </location>
</feature>
<dbReference type="Proteomes" id="UP001319180">
    <property type="component" value="Unassembled WGS sequence"/>
</dbReference>
<name>A0AAP2GFD5_9BACT</name>
<dbReference type="AlphaFoldDB" id="A0AAP2GFD5"/>
<accession>A0AAP2GFD5</accession>
<protein>
    <submittedName>
        <fullName evidence="2">Uncharacterized protein</fullName>
    </submittedName>
</protein>
<sequence>MIATFFFLQLIAFQIWYITSDEVKPVDLPVYARGLVRHKNASRMIGAALMLLVTALFIAQWGWMTGICASLVGLMGVGSLVVMLNPFRYVDGKGVVGLYVFFLVLEFLV</sequence>
<evidence type="ECO:0000313" key="2">
    <source>
        <dbReference type="EMBL" id="MBT1689314.1"/>
    </source>
</evidence>
<proteinExistence type="predicted"/>
<reference evidence="2 3" key="1">
    <citation type="submission" date="2021-05" db="EMBL/GenBank/DDBJ databases">
        <title>A Polyphasic approach of four new species of the genus Ohtaekwangia: Ohtaekwangia histidinii sp. nov., Ohtaekwangia cretensis sp. nov., Ohtaekwangia indiensis sp. nov., Ohtaekwangia reichenbachii sp. nov. from diverse environment.</title>
        <authorList>
            <person name="Octaviana S."/>
        </authorList>
    </citation>
    <scope>NUCLEOTIDE SEQUENCE [LARGE SCALE GENOMIC DNA]</scope>
    <source>
        <strain evidence="2 3">PWU37</strain>
    </source>
</reference>
<keyword evidence="3" id="KW-1185">Reference proteome</keyword>
<dbReference type="EMBL" id="JAHESC010000039">
    <property type="protein sequence ID" value="MBT1689314.1"/>
    <property type="molecule type" value="Genomic_DNA"/>
</dbReference>
<dbReference type="RefSeq" id="WP_254092540.1">
    <property type="nucleotide sequence ID" value="NZ_JAHESC010000039.1"/>
</dbReference>
<gene>
    <name evidence="2" type="ORF">KK078_22305</name>
</gene>
<feature type="transmembrane region" description="Helical" evidence="1">
    <location>
        <begin position="66"/>
        <end position="84"/>
    </location>
</feature>
<comment type="caution">
    <text evidence="2">The sequence shown here is derived from an EMBL/GenBank/DDBJ whole genome shotgun (WGS) entry which is preliminary data.</text>
</comment>
<evidence type="ECO:0000313" key="3">
    <source>
        <dbReference type="Proteomes" id="UP001319180"/>
    </source>
</evidence>